<evidence type="ECO:0000259" key="5">
    <source>
        <dbReference type="Pfam" id="PF00107"/>
    </source>
</evidence>
<feature type="domain" description="Alcohol dehydrogenase-like C-terminal" evidence="5">
    <location>
        <begin position="54"/>
        <end position="177"/>
    </location>
</feature>
<evidence type="ECO:0000256" key="3">
    <source>
        <dbReference type="ARBA" id="ARBA00022833"/>
    </source>
</evidence>
<dbReference type="Pfam" id="PF00107">
    <property type="entry name" value="ADH_zinc_N"/>
    <property type="match status" value="1"/>
</dbReference>
<dbReference type="EMBL" id="CDMZ01003855">
    <property type="protein sequence ID" value="CEM47830.1"/>
    <property type="molecule type" value="Genomic_DNA"/>
</dbReference>
<dbReference type="InterPro" id="IPR013149">
    <property type="entry name" value="ADH-like_C"/>
</dbReference>
<dbReference type="SUPFAM" id="SSF51735">
    <property type="entry name" value="NAD(P)-binding Rossmann-fold domains"/>
    <property type="match status" value="1"/>
</dbReference>
<dbReference type="InterPro" id="IPR047109">
    <property type="entry name" value="CAD-like"/>
</dbReference>
<sequence>MIVADEHFVLRWPEKLDMCAGAPLLCAGVTVYSPIKHFGLDKPGLKVGVVGLGGLGHMAVKFLRAFGVHTAVFSRSAAKKEEALDVLKADAYVATGDEEQFAAAKGTLDGVIDTVSATKPLAPYLDLLKRDGRYVFVGVPPEPFELRTPQLIFGRKSVAGSLIGGIPETQEMLDFCAEKDVVCMIEKIECSKINEAYDRVVKGDVRYRFVLDVANTAPAL</sequence>
<dbReference type="GO" id="GO:0016616">
    <property type="term" value="F:oxidoreductase activity, acting on the CH-OH group of donors, NAD or NADP as acceptor"/>
    <property type="evidence" value="ECO:0007669"/>
    <property type="project" value="InterPro"/>
</dbReference>
<comment type="cofactor">
    <cofactor evidence="1">
        <name>Zn(2+)</name>
        <dbReference type="ChEBI" id="CHEBI:29105"/>
    </cofactor>
</comment>
<dbReference type="PANTHER" id="PTHR42683">
    <property type="entry name" value="ALDEHYDE REDUCTASE"/>
    <property type="match status" value="1"/>
</dbReference>
<protein>
    <recommendedName>
        <fullName evidence="5">Alcohol dehydrogenase-like C-terminal domain-containing protein</fullName>
    </recommendedName>
</protein>
<reference evidence="6" key="1">
    <citation type="submission" date="2014-11" db="EMBL/GenBank/DDBJ databases">
        <authorList>
            <person name="Otto D Thomas"/>
            <person name="Naeem Raeece"/>
        </authorList>
    </citation>
    <scope>NUCLEOTIDE SEQUENCE</scope>
</reference>
<accession>A0A0G4HTS1</accession>
<proteinExistence type="predicted"/>
<keyword evidence="3" id="KW-0862">Zinc</keyword>
<name>A0A0G4HTS1_9ALVE</name>
<evidence type="ECO:0000256" key="4">
    <source>
        <dbReference type="ARBA" id="ARBA00023002"/>
    </source>
</evidence>
<keyword evidence="4" id="KW-0560">Oxidoreductase</keyword>
<dbReference type="VEuPathDB" id="CryptoDB:Cvel_31583"/>
<dbReference type="InterPro" id="IPR036291">
    <property type="entry name" value="NAD(P)-bd_dom_sf"/>
</dbReference>
<dbReference type="GO" id="GO:0046872">
    <property type="term" value="F:metal ion binding"/>
    <property type="evidence" value="ECO:0007669"/>
    <property type="project" value="UniProtKB-KW"/>
</dbReference>
<keyword evidence="2" id="KW-0479">Metal-binding</keyword>
<dbReference type="Gene3D" id="3.90.180.10">
    <property type="entry name" value="Medium-chain alcohol dehydrogenases, catalytic domain"/>
    <property type="match status" value="1"/>
</dbReference>
<evidence type="ECO:0000256" key="1">
    <source>
        <dbReference type="ARBA" id="ARBA00001947"/>
    </source>
</evidence>
<dbReference type="PhylomeDB" id="A0A0G4HTS1"/>
<organism evidence="6">
    <name type="scientific">Chromera velia CCMP2878</name>
    <dbReference type="NCBI Taxonomy" id="1169474"/>
    <lineage>
        <taxon>Eukaryota</taxon>
        <taxon>Sar</taxon>
        <taxon>Alveolata</taxon>
        <taxon>Colpodellida</taxon>
        <taxon>Chromeraceae</taxon>
        <taxon>Chromera</taxon>
    </lineage>
</organism>
<gene>
    <name evidence="6" type="ORF">Cvel_31583</name>
</gene>
<dbReference type="FunFam" id="3.40.50.720:FF:000022">
    <property type="entry name" value="Cinnamyl alcohol dehydrogenase"/>
    <property type="match status" value="1"/>
</dbReference>
<dbReference type="Gene3D" id="3.40.50.720">
    <property type="entry name" value="NAD(P)-binding Rossmann-like Domain"/>
    <property type="match status" value="1"/>
</dbReference>
<evidence type="ECO:0000256" key="2">
    <source>
        <dbReference type="ARBA" id="ARBA00022723"/>
    </source>
</evidence>
<dbReference type="AlphaFoldDB" id="A0A0G4HTS1"/>
<evidence type="ECO:0000313" key="6">
    <source>
        <dbReference type="EMBL" id="CEM47830.1"/>
    </source>
</evidence>